<evidence type="ECO:0000313" key="6">
    <source>
        <dbReference type="EMBL" id="EEQ39571.1"/>
    </source>
</evidence>
<keyword evidence="5" id="KW-0187">Copper transport</keyword>
<dbReference type="OMA" id="YLEEVVW"/>
<comment type="similarity">
    <text evidence="5">Belongs to the copper transporter (Ctr) (TC 1.A.56) family. SLC31A subfamily.</text>
</comment>
<dbReference type="HOGENOM" id="CLU_093528_0_0_1"/>
<dbReference type="Proteomes" id="UP000007703">
    <property type="component" value="Unassembled WGS sequence"/>
</dbReference>
<dbReference type="GeneID" id="8497421"/>
<dbReference type="PANTHER" id="PTHR12483:SF27">
    <property type="entry name" value="COPPER TRANSPORT PROTEIN CTR1"/>
    <property type="match status" value="1"/>
</dbReference>
<proteinExistence type="inferred from homology"/>
<dbReference type="RefSeq" id="XP_002616458.1">
    <property type="nucleotide sequence ID" value="XM_002616412.1"/>
</dbReference>
<dbReference type="OrthoDB" id="73901at2759"/>
<dbReference type="GO" id="GO:0005886">
    <property type="term" value="C:plasma membrane"/>
    <property type="evidence" value="ECO:0007669"/>
    <property type="project" value="TreeGrafter"/>
</dbReference>
<dbReference type="EMBL" id="CH408079">
    <property type="protein sequence ID" value="EEQ39571.1"/>
    <property type="molecule type" value="Genomic_DNA"/>
</dbReference>
<dbReference type="Pfam" id="PF04145">
    <property type="entry name" value="Ctr"/>
    <property type="match status" value="1"/>
</dbReference>
<evidence type="ECO:0000256" key="4">
    <source>
        <dbReference type="ARBA" id="ARBA00023136"/>
    </source>
</evidence>
<dbReference type="InterPro" id="IPR007274">
    <property type="entry name" value="Cop_transporter"/>
</dbReference>
<evidence type="ECO:0000256" key="5">
    <source>
        <dbReference type="RuleBase" id="RU367022"/>
    </source>
</evidence>
<keyword evidence="5" id="KW-0406">Ion transport</keyword>
<comment type="subcellular location">
    <subcellularLocation>
        <location evidence="1 5">Membrane</location>
        <topology evidence="1 5">Multi-pass membrane protein</topology>
    </subcellularLocation>
</comment>
<accession>C4Y6B5</accession>
<keyword evidence="3 5" id="KW-1133">Transmembrane helix</keyword>
<evidence type="ECO:0000313" key="7">
    <source>
        <dbReference type="Proteomes" id="UP000007703"/>
    </source>
</evidence>
<dbReference type="PANTHER" id="PTHR12483">
    <property type="entry name" value="SOLUTE CARRIER FAMILY 31 COPPER TRANSPORTERS"/>
    <property type="match status" value="1"/>
</dbReference>
<evidence type="ECO:0000256" key="3">
    <source>
        <dbReference type="ARBA" id="ARBA00022989"/>
    </source>
</evidence>
<reference evidence="6 7" key="1">
    <citation type="journal article" date="2009" name="Nature">
        <title>Evolution of pathogenicity and sexual reproduction in eight Candida genomes.</title>
        <authorList>
            <person name="Butler G."/>
            <person name="Rasmussen M.D."/>
            <person name="Lin M.F."/>
            <person name="Santos M.A."/>
            <person name="Sakthikumar S."/>
            <person name="Munro C.A."/>
            <person name="Rheinbay E."/>
            <person name="Grabherr M."/>
            <person name="Forche A."/>
            <person name="Reedy J.L."/>
            <person name="Agrafioti I."/>
            <person name="Arnaud M.B."/>
            <person name="Bates S."/>
            <person name="Brown A.J."/>
            <person name="Brunke S."/>
            <person name="Costanzo M.C."/>
            <person name="Fitzpatrick D.A."/>
            <person name="de Groot P.W."/>
            <person name="Harris D."/>
            <person name="Hoyer L.L."/>
            <person name="Hube B."/>
            <person name="Klis F.M."/>
            <person name="Kodira C."/>
            <person name="Lennard N."/>
            <person name="Logue M.E."/>
            <person name="Martin R."/>
            <person name="Neiman A.M."/>
            <person name="Nikolaou E."/>
            <person name="Quail M.A."/>
            <person name="Quinn J."/>
            <person name="Santos M.C."/>
            <person name="Schmitzberger F.F."/>
            <person name="Sherlock G."/>
            <person name="Shah P."/>
            <person name="Silverstein K.A."/>
            <person name="Skrzypek M.S."/>
            <person name="Soll D."/>
            <person name="Staggs R."/>
            <person name="Stansfield I."/>
            <person name="Stumpf M.P."/>
            <person name="Sudbery P.E."/>
            <person name="Srikantha T."/>
            <person name="Zeng Q."/>
            <person name="Berman J."/>
            <person name="Berriman M."/>
            <person name="Heitman J."/>
            <person name="Gow N.A."/>
            <person name="Lorenz M.C."/>
            <person name="Birren B.W."/>
            <person name="Kellis M."/>
            <person name="Cuomo C.A."/>
        </authorList>
    </citation>
    <scope>NUCLEOTIDE SEQUENCE [LARGE SCALE GENOMIC DNA]</scope>
    <source>
        <strain evidence="6 7">ATCC 42720</strain>
    </source>
</reference>
<protein>
    <recommendedName>
        <fullName evidence="5">Copper transport protein</fullName>
    </recommendedName>
</protein>
<dbReference type="InParanoid" id="C4Y6B5"/>
<feature type="transmembrane region" description="Helical" evidence="5">
    <location>
        <begin position="101"/>
        <end position="121"/>
    </location>
</feature>
<evidence type="ECO:0000256" key="2">
    <source>
        <dbReference type="ARBA" id="ARBA00022692"/>
    </source>
</evidence>
<name>C4Y6B5_CLAL4</name>
<organism evidence="6 7">
    <name type="scientific">Clavispora lusitaniae (strain ATCC 42720)</name>
    <name type="common">Yeast</name>
    <name type="synonym">Candida lusitaniae</name>
    <dbReference type="NCBI Taxonomy" id="306902"/>
    <lineage>
        <taxon>Eukaryota</taxon>
        <taxon>Fungi</taxon>
        <taxon>Dikarya</taxon>
        <taxon>Ascomycota</taxon>
        <taxon>Saccharomycotina</taxon>
        <taxon>Pichiomycetes</taxon>
        <taxon>Metschnikowiaceae</taxon>
        <taxon>Clavispora</taxon>
    </lineage>
</organism>
<dbReference type="VEuPathDB" id="FungiDB:CLUG_03699"/>
<keyword evidence="5" id="KW-0813">Transport</keyword>
<dbReference type="GO" id="GO:0005375">
    <property type="term" value="F:copper ion transmembrane transporter activity"/>
    <property type="evidence" value="ECO:0007669"/>
    <property type="project" value="UniProtKB-UniRule"/>
</dbReference>
<dbReference type="STRING" id="306902.C4Y6B5"/>
<evidence type="ECO:0000256" key="1">
    <source>
        <dbReference type="ARBA" id="ARBA00004141"/>
    </source>
</evidence>
<keyword evidence="2 5" id="KW-0812">Transmembrane</keyword>
<dbReference type="KEGG" id="clu:CLUG_03699"/>
<keyword evidence="5" id="KW-0186">Copper</keyword>
<gene>
    <name evidence="6" type="ORF">CLUG_03699</name>
</gene>
<sequence length="244" mass="26744">MEVVRHMDMGGGSSGEMSSAMHMASSTMSMASSTMSMAMDMASSTMSMAMASSTSSHAHGSSSSSSGMDMGGMSMNMYLTTKYKDYPVLFSGLSAHNRGQAFGIFVLMFFVSFLSKGFEFLKNYLEQKVWKNPNYAVTQVTNVVEECACDDDKDSNPHNDVESLGASNQRNVSVPLVLMRDVIRLVLCFIPELLSYAMMLVAMSFSLVYFFAVVTGMAFGRFFFERLSDTIGVRPGANNFQGHH</sequence>
<dbReference type="AlphaFoldDB" id="C4Y6B5"/>
<keyword evidence="4 5" id="KW-0472">Membrane</keyword>